<protein>
    <submittedName>
        <fullName evidence="1">Uncharacterized protein</fullName>
    </submittedName>
</protein>
<dbReference type="EMBL" id="CP053586">
    <property type="protein sequence ID" value="WNZ26817.1"/>
    <property type="molecule type" value="Genomic_DNA"/>
</dbReference>
<gene>
    <name evidence="1" type="ORF">HJG54_26760</name>
</gene>
<dbReference type="AlphaFoldDB" id="A0AA96WY59"/>
<sequence>MQTRILLALWTLGEATKSELKASLVRKREKETAGEYESRSNSYLAAIAQLEADQAVLVNGNKLSLSETGLNLLEQGLLSPNFTFDAQIGAKTANALLGWMRQRASGIASSTDSKPTARAIASYEEFETVATEVFERLNQDFNLNNLVPIYRIRREIGDRLSRSQFNEWLLEMQARDVWQLIGGEMPELTPDKAEDSIKTALGDVRYYAKQL</sequence>
<evidence type="ECO:0000313" key="1">
    <source>
        <dbReference type="EMBL" id="WNZ26817.1"/>
    </source>
</evidence>
<organism evidence="1">
    <name type="scientific">Leptolyngbya sp. NK1-12</name>
    <dbReference type="NCBI Taxonomy" id="2547451"/>
    <lineage>
        <taxon>Bacteria</taxon>
        <taxon>Bacillati</taxon>
        <taxon>Cyanobacteriota</taxon>
        <taxon>Cyanophyceae</taxon>
        <taxon>Leptolyngbyales</taxon>
        <taxon>Leptolyngbyaceae</taxon>
        <taxon>Leptolyngbya group</taxon>
        <taxon>Leptolyngbya</taxon>
    </lineage>
</organism>
<name>A0AA96WY59_9CYAN</name>
<accession>A0AA96WY59</accession>
<reference evidence="1" key="1">
    <citation type="submission" date="2020-05" db="EMBL/GenBank/DDBJ databases">
        <authorList>
            <person name="Zhu T."/>
            <person name="Keshari N."/>
            <person name="Lu X."/>
        </authorList>
    </citation>
    <scope>NUCLEOTIDE SEQUENCE</scope>
    <source>
        <strain evidence="1">NK1-12</strain>
    </source>
</reference>
<proteinExistence type="predicted"/>